<proteinExistence type="predicted"/>
<feature type="region of interest" description="Disordered" evidence="2">
    <location>
        <begin position="157"/>
        <end position="181"/>
    </location>
</feature>
<protein>
    <submittedName>
        <fullName evidence="4">Aste57867_18232 protein</fullName>
    </submittedName>
</protein>
<accession>A0A485L9U1</accession>
<organism evidence="4 5">
    <name type="scientific">Aphanomyces stellatus</name>
    <dbReference type="NCBI Taxonomy" id="120398"/>
    <lineage>
        <taxon>Eukaryota</taxon>
        <taxon>Sar</taxon>
        <taxon>Stramenopiles</taxon>
        <taxon>Oomycota</taxon>
        <taxon>Saprolegniomycetes</taxon>
        <taxon>Saprolegniales</taxon>
        <taxon>Verrucalvaceae</taxon>
        <taxon>Aphanomyces</taxon>
    </lineage>
</organism>
<name>A0A485L9U1_9STRA</name>
<evidence type="ECO:0000256" key="1">
    <source>
        <dbReference type="SAM" id="Coils"/>
    </source>
</evidence>
<dbReference type="EMBL" id="VJMH01006379">
    <property type="protein sequence ID" value="KAF0690397.1"/>
    <property type="molecule type" value="Genomic_DNA"/>
</dbReference>
<feature type="region of interest" description="Disordered" evidence="2">
    <location>
        <begin position="214"/>
        <end position="235"/>
    </location>
</feature>
<gene>
    <name evidence="4" type="primary">Aste57867_18232</name>
    <name evidence="3" type="ORF">As57867_018170</name>
    <name evidence="4" type="ORF">ASTE57867_18232</name>
</gene>
<dbReference type="Proteomes" id="UP000332933">
    <property type="component" value="Unassembled WGS sequence"/>
</dbReference>
<feature type="compositionally biased region" description="Low complexity" evidence="2">
    <location>
        <begin position="226"/>
        <end position="235"/>
    </location>
</feature>
<reference evidence="4 5" key="1">
    <citation type="submission" date="2019-03" db="EMBL/GenBank/DDBJ databases">
        <authorList>
            <person name="Gaulin E."/>
            <person name="Dumas B."/>
        </authorList>
    </citation>
    <scope>NUCLEOTIDE SEQUENCE [LARGE SCALE GENOMIC DNA]</scope>
    <source>
        <strain evidence="4">CBS 568.67</strain>
    </source>
</reference>
<keyword evidence="1" id="KW-0175">Coiled coil</keyword>
<evidence type="ECO:0000313" key="4">
    <source>
        <dbReference type="EMBL" id="VFT94970.1"/>
    </source>
</evidence>
<evidence type="ECO:0000256" key="2">
    <source>
        <dbReference type="SAM" id="MobiDB-lite"/>
    </source>
</evidence>
<dbReference type="OrthoDB" id="78859at2759"/>
<evidence type="ECO:0000313" key="3">
    <source>
        <dbReference type="EMBL" id="KAF0690397.1"/>
    </source>
</evidence>
<dbReference type="AlphaFoldDB" id="A0A485L9U1"/>
<keyword evidence="5" id="KW-1185">Reference proteome</keyword>
<feature type="compositionally biased region" description="Low complexity" evidence="2">
    <location>
        <begin position="164"/>
        <end position="174"/>
    </location>
</feature>
<dbReference type="EMBL" id="CAADRA010006400">
    <property type="protein sequence ID" value="VFT94970.1"/>
    <property type="molecule type" value="Genomic_DNA"/>
</dbReference>
<reference evidence="3" key="2">
    <citation type="submission" date="2019-06" db="EMBL/GenBank/DDBJ databases">
        <title>Genomics analysis of Aphanomyces spp. identifies a new class of oomycete effector associated with host adaptation.</title>
        <authorList>
            <person name="Gaulin E."/>
        </authorList>
    </citation>
    <scope>NUCLEOTIDE SEQUENCE</scope>
    <source>
        <strain evidence="3">CBS 578.67</strain>
    </source>
</reference>
<sequence>MSYRIIEARFQMLDEAIARLEKSKYTKFDASVNLRGAVRVNPQDVATWIKPMRPTTCPPSGGSTVTTTTTVVSESANQVAHDLFLARRRTTLQVHAPKEAPPLVMDAPPTFQEWGRGREVLRDPKEVKMHHVAEETWANIERCISLATTGTAIAASGSRKRLSRSVSSTRVSSSQAKLEGNNQMHMATRASRTTNAHPSSSLNVVDQANDNCEPCPMVKRPPSSDGGVRPSRGRLLSRSSGLKLQTARKNWFGRTDEPSQAPLRTKAAKAAKAKLEKPSTPEETPAAIEHGSSDPAYYYLEIRLEHSSSLKGWRFRVLVTDTTAPAQPMLVFNGMECDATNCILFGETSETLRPTIFDPMRYFAHVEKPLDMYGHSLHIQVISEWPVQKTIVDTFIHFVDANAAPPPDAEKLLEMLQVDKLKVIEDGTAKGDAPPSTHDNSDYIYQNHFDCNENTPSEMDAADAAIVLPEIPPDNAAPLSEIELKKRELQRMRESMKNDMLREQKRLSSLR</sequence>
<feature type="coiled-coil region" evidence="1">
    <location>
        <begin position="479"/>
        <end position="506"/>
    </location>
</feature>
<evidence type="ECO:0000313" key="5">
    <source>
        <dbReference type="Proteomes" id="UP000332933"/>
    </source>
</evidence>